<reference evidence="3" key="2">
    <citation type="journal article" date="2005" name="Nature">
        <title>The map-based sequence of the rice genome.</title>
        <authorList>
            <consortium name="International rice genome sequencing project (IRGSP)"/>
            <person name="Matsumoto T."/>
            <person name="Wu J."/>
            <person name="Kanamori H."/>
            <person name="Katayose Y."/>
            <person name="Fujisawa M."/>
            <person name="Namiki N."/>
            <person name="Mizuno H."/>
            <person name="Yamamoto K."/>
            <person name="Antonio B.A."/>
            <person name="Baba T."/>
            <person name="Sakata K."/>
            <person name="Nagamura Y."/>
            <person name="Aoki H."/>
            <person name="Arikawa K."/>
            <person name="Arita K."/>
            <person name="Bito T."/>
            <person name="Chiden Y."/>
            <person name="Fujitsuka N."/>
            <person name="Fukunaka R."/>
            <person name="Hamada M."/>
            <person name="Harada C."/>
            <person name="Hayashi A."/>
            <person name="Hijishita S."/>
            <person name="Honda M."/>
            <person name="Hosokawa S."/>
            <person name="Ichikawa Y."/>
            <person name="Idonuma A."/>
            <person name="Iijima M."/>
            <person name="Ikeda M."/>
            <person name="Ikeno M."/>
            <person name="Ito K."/>
            <person name="Ito S."/>
            <person name="Ito T."/>
            <person name="Ito Y."/>
            <person name="Ito Y."/>
            <person name="Iwabuchi A."/>
            <person name="Kamiya K."/>
            <person name="Karasawa W."/>
            <person name="Kurita K."/>
            <person name="Katagiri S."/>
            <person name="Kikuta A."/>
            <person name="Kobayashi H."/>
            <person name="Kobayashi N."/>
            <person name="Machita K."/>
            <person name="Maehara T."/>
            <person name="Masukawa M."/>
            <person name="Mizubayashi T."/>
            <person name="Mukai Y."/>
            <person name="Nagasaki H."/>
            <person name="Nagata Y."/>
            <person name="Naito S."/>
            <person name="Nakashima M."/>
            <person name="Nakama Y."/>
            <person name="Nakamichi Y."/>
            <person name="Nakamura M."/>
            <person name="Meguro A."/>
            <person name="Negishi M."/>
            <person name="Ohta I."/>
            <person name="Ohta T."/>
            <person name="Okamoto M."/>
            <person name="Ono N."/>
            <person name="Saji S."/>
            <person name="Sakaguchi M."/>
            <person name="Sakai K."/>
            <person name="Shibata M."/>
            <person name="Shimokawa T."/>
            <person name="Song J."/>
            <person name="Takazaki Y."/>
            <person name="Terasawa K."/>
            <person name="Tsugane M."/>
            <person name="Tsuji K."/>
            <person name="Ueda S."/>
            <person name="Waki K."/>
            <person name="Yamagata H."/>
            <person name="Yamamoto M."/>
            <person name="Yamamoto S."/>
            <person name="Yamane H."/>
            <person name="Yoshiki S."/>
            <person name="Yoshihara R."/>
            <person name="Yukawa K."/>
            <person name="Zhong H."/>
            <person name="Yano M."/>
            <person name="Yuan Q."/>
            <person name="Ouyang S."/>
            <person name="Liu J."/>
            <person name="Jones K.M."/>
            <person name="Gansberger K."/>
            <person name="Moffat K."/>
            <person name="Hill J."/>
            <person name="Bera J."/>
            <person name="Fadrosh D."/>
            <person name="Jin S."/>
            <person name="Johri S."/>
            <person name="Kim M."/>
            <person name="Overton L."/>
            <person name="Reardon M."/>
            <person name="Tsitrin T."/>
            <person name="Vuong H."/>
            <person name="Weaver B."/>
            <person name="Ciecko A."/>
            <person name="Tallon L."/>
            <person name="Jackson J."/>
            <person name="Pai G."/>
            <person name="Aken S.V."/>
            <person name="Utterback T."/>
            <person name="Reidmuller S."/>
            <person name="Feldblyum T."/>
            <person name="Hsiao J."/>
            <person name="Zismann V."/>
            <person name="Iobst S."/>
            <person name="de Vazeille A.R."/>
            <person name="Buell C.R."/>
            <person name="Ying K."/>
            <person name="Li Y."/>
            <person name="Lu T."/>
            <person name="Huang Y."/>
            <person name="Zhao Q."/>
            <person name="Feng Q."/>
            <person name="Zhang L."/>
            <person name="Zhu J."/>
            <person name="Weng Q."/>
            <person name="Mu J."/>
            <person name="Lu Y."/>
            <person name="Fan D."/>
            <person name="Liu Y."/>
            <person name="Guan J."/>
            <person name="Zhang Y."/>
            <person name="Yu S."/>
            <person name="Liu X."/>
            <person name="Zhang Y."/>
            <person name="Hong G."/>
            <person name="Han B."/>
            <person name="Choisne N."/>
            <person name="Demange N."/>
            <person name="Orjeda G."/>
            <person name="Samain S."/>
            <person name="Cattolico L."/>
            <person name="Pelletier E."/>
            <person name="Couloux A."/>
            <person name="Segurens B."/>
            <person name="Wincker P."/>
            <person name="D'Hont A."/>
            <person name="Scarpelli C."/>
            <person name="Weissenbach J."/>
            <person name="Salanoubat M."/>
            <person name="Quetier F."/>
            <person name="Yu Y."/>
            <person name="Kim H.R."/>
            <person name="Rambo T."/>
            <person name="Currie J."/>
            <person name="Collura K."/>
            <person name="Luo M."/>
            <person name="Yang T."/>
            <person name="Ammiraju J.S.S."/>
            <person name="Engler F."/>
            <person name="Soderlund C."/>
            <person name="Wing R.A."/>
            <person name="Palmer L.E."/>
            <person name="de la Bastide M."/>
            <person name="Spiegel L."/>
            <person name="Nascimento L."/>
            <person name="Zutavern T."/>
            <person name="O'Shaughnessy A."/>
            <person name="Dike S."/>
            <person name="Dedhia N."/>
            <person name="Preston R."/>
            <person name="Balija V."/>
            <person name="McCombie W.R."/>
            <person name="Chow T."/>
            <person name="Chen H."/>
            <person name="Chung M."/>
            <person name="Chen C."/>
            <person name="Shaw J."/>
            <person name="Wu H."/>
            <person name="Hsiao K."/>
            <person name="Chao Y."/>
            <person name="Chu M."/>
            <person name="Cheng C."/>
            <person name="Hour A."/>
            <person name="Lee P."/>
            <person name="Lin S."/>
            <person name="Lin Y."/>
            <person name="Liou J."/>
            <person name="Liu S."/>
            <person name="Hsing Y."/>
            <person name="Raghuvanshi S."/>
            <person name="Mohanty A."/>
            <person name="Bharti A.K."/>
            <person name="Gaur A."/>
            <person name="Gupta V."/>
            <person name="Kumar D."/>
            <person name="Ravi V."/>
            <person name="Vij S."/>
            <person name="Kapur A."/>
            <person name="Khurana P."/>
            <person name="Khurana P."/>
            <person name="Khurana J.P."/>
            <person name="Tyagi A.K."/>
            <person name="Gaikwad K."/>
            <person name="Singh A."/>
            <person name="Dalal V."/>
            <person name="Srivastava S."/>
            <person name="Dixit A."/>
            <person name="Pal A.K."/>
            <person name="Ghazi I.A."/>
            <person name="Yadav M."/>
            <person name="Pandit A."/>
            <person name="Bhargava A."/>
            <person name="Sureshbabu K."/>
            <person name="Batra K."/>
            <person name="Sharma T.R."/>
            <person name="Mohapatra T."/>
            <person name="Singh N.K."/>
            <person name="Messing J."/>
            <person name="Nelson A.B."/>
            <person name="Fuks G."/>
            <person name="Kavchok S."/>
            <person name="Keizer G."/>
            <person name="Linton E."/>
            <person name="Llaca V."/>
            <person name="Song R."/>
            <person name="Tanyolac B."/>
            <person name="Young S."/>
            <person name="Ho-Il K."/>
            <person name="Hahn J.H."/>
            <person name="Sangsakoo G."/>
            <person name="Vanavichit A."/>
            <person name="de Mattos Luiz.A.T."/>
            <person name="Zimmer P.D."/>
            <person name="Malone G."/>
            <person name="Dellagostin O."/>
            <person name="de Oliveira A.C."/>
            <person name="Bevan M."/>
            <person name="Bancroft I."/>
            <person name="Minx P."/>
            <person name="Cordum H."/>
            <person name="Wilson R."/>
            <person name="Cheng Z."/>
            <person name="Jin W."/>
            <person name="Jiang J."/>
            <person name="Leong S.A."/>
            <person name="Iwama H."/>
            <person name="Gojobori T."/>
            <person name="Itoh T."/>
            <person name="Niimura Y."/>
            <person name="Fujii Y."/>
            <person name="Habara T."/>
            <person name="Sakai H."/>
            <person name="Sato Y."/>
            <person name="Wilson G."/>
            <person name="Kumar K."/>
            <person name="McCouch S."/>
            <person name="Juretic N."/>
            <person name="Hoen D."/>
            <person name="Wright S."/>
            <person name="Bruskiewich R."/>
            <person name="Bureau T."/>
            <person name="Miyao A."/>
            <person name="Hirochika H."/>
            <person name="Nishikawa T."/>
            <person name="Kadowaki K."/>
            <person name="Sugiura M."/>
            <person name="Burr B."/>
            <person name="Sasaki T."/>
        </authorList>
    </citation>
    <scope>NUCLEOTIDE SEQUENCE [LARGE SCALE GENOMIC DNA]</scope>
    <source>
        <strain evidence="3">cv. Nipponbare</strain>
    </source>
</reference>
<name>Q656F6_ORYSJ</name>
<reference evidence="1" key="1">
    <citation type="journal article" date="2002" name="Nature">
        <title>The genome sequence and structure of rice chromosome 1.</title>
        <authorList>
            <person name="Sasaki T."/>
            <person name="Matsumoto T."/>
            <person name="Yamamoto K."/>
            <person name="Sakata K."/>
            <person name="Baba T."/>
            <person name="Katayose Y."/>
            <person name="Wu J."/>
            <person name="Niimura Y."/>
            <person name="Cheng Z."/>
            <person name="Nagamura Y."/>
            <person name="Antonio B.A."/>
            <person name="Kanamori H."/>
            <person name="Hosokawa S."/>
            <person name="Masukawa M."/>
            <person name="Arikawa K."/>
            <person name="Chiden Y."/>
            <person name="Hayashi M."/>
            <person name="Okamoto M."/>
            <person name="Ando T."/>
            <person name="Aoki H."/>
            <person name="Arita K."/>
            <person name="Hamada M."/>
            <person name="Harada C."/>
            <person name="Hijishita S."/>
            <person name="Honda M."/>
            <person name="Ichikawa Y."/>
            <person name="Idonuma A."/>
            <person name="Iijima M."/>
            <person name="Ikeda M."/>
            <person name="Ikeno M."/>
            <person name="Itoh S."/>
            <person name="Itoh T."/>
            <person name="Itoh Y."/>
            <person name="Itoh Y."/>
            <person name="Iwabuchi A."/>
            <person name="Kamiya K."/>
            <person name="Karasawa W."/>
            <person name="Katagiri S."/>
            <person name="Kikuta A."/>
            <person name="Kobayashi N."/>
            <person name="Kono I."/>
            <person name="Machita K."/>
            <person name="Maehara T."/>
            <person name="Mizuno H."/>
            <person name="Mizubayashi T."/>
            <person name="Mukai Y."/>
            <person name="Nagasaki H."/>
            <person name="Nakashima M."/>
            <person name="Nakama Y."/>
            <person name="Nakamichi Y."/>
            <person name="Nakamura M."/>
            <person name="Namiki N."/>
            <person name="Negishi M."/>
            <person name="Ohta I."/>
            <person name="Ono N."/>
            <person name="Saji S."/>
            <person name="Sakai K."/>
            <person name="Shibata M."/>
            <person name="Shimokawa T."/>
            <person name="Shomura A."/>
            <person name="Song J."/>
            <person name="Takazaki Y."/>
            <person name="Terasawa K."/>
            <person name="Tsuji K."/>
            <person name="Waki K."/>
            <person name="Yamagata H."/>
            <person name="Yamane H."/>
            <person name="Yoshiki S."/>
            <person name="Yoshihara R."/>
            <person name="Yukawa K."/>
            <person name="Zhong H."/>
            <person name="Iwama H."/>
            <person name="Endo T."/>
            <person name="Ito H."/>
            <person name="Hahn J.H."/>
            <person name="Kim H.I."/>
            <person name="Eun M.Y."/>
            <person name="Yano M."/>
            <person name="Jiang J."/>
            <person name="Gojobori T."/>
        </authorList>
    </citation>
    <scope>NUCLEOTIDE SEQUENCE</scope>
</reference>
<protein>
    <submittedName>
        <fullName evidence="1">Uncharacterized protein</fullName>
    </submittedName>
</protein>
<reference evidence="3" key="3">
    <citation type="journal article" date="2008" name="Nucleic Acids Res.">
        <title>The rice annotation project database (RAP-DB): 2008 update.</title>
        <authorList>
            <consortium name="The rice annotation project (RAP)"/>
        </authorList>
    </citation>
    <scope>GENOME REANNOTATION</scope>
    <source>
        <strain evidence="3">cv. Nipponbare</strain>
    </source>
</reference>
<dbReference type="EMBL" id="AP003546">
    <property type="protein sequence ID" value="BAD45302.1"/>
    <property type="molecule type" value="Genomic_DNA"/>
</dbReference>
<evidence type="ECO:0000313" key="3">
    <source>
        <dbReference type="Proteomes" id="UP000000763"/>
    </source>
</evidence>
<dbReference type="EMBL" id="AP002908">
    <property type="protein sequence ID" value="BAD44956.1"/>
    <property type="molecule type" value="Genomic_DNA"/>
</dbReference>
<evidence type="ECO:0000313" key="2">
    <source>
        <dbReference type="EMBL" id="BAD45302.1"/>
    </source>
</evidence>
<accession>Q656F6</accession>
<sequence>MEHQTNLLYIYIYMHDGLPVPSGWHGTASPDCWLAVPRPEVQPMGRHGTARCVGRPDRFWSEHGCAWAVPGQAACLAIYSYKYNVASCGKKIVSQKSVACY</sequence>
<dbReference type="Proteomes" id="UP000817658">
    <property type="component" value="Chromosome 1"/>
</dbReference>
<evidence type="ECO:0000313" key="1">
    <source>
        <dbReference type="EMBL" id="BAD44956.1"/>
    </source>
</evidence>
<dbReference type="Proteomes" id="UP000000763">
    <property type="component" value="Chromosome 1"/>
</dbReference>
<proteinExistence type="predicted"/>
<gene>
    <name evidence="1" type="ORF">P0013G02.23</name>
    <name evidence="2" type="ORF">P0672C09.3</name>
</gene>
<dbReference type="AlphaFoldDB" id="Q656F6"/>
<accession>Q657R3</accession>
<organism evidence="1">
    <name type="scientific">Oryza sativa subsp. japonica</name>
    <name type="common">Rice</name>
    <dbReference type="NCBI Taxonomy" id="39947"/>
    <lineage>
        <taxon>Eukaryota</taxon>
        <taxon>Viridiplantae</taxon>
        <taxon>Streptophyta</taxon>
        <taxon>Embryophyta</taxon>
        <taxon>Tracheophyta</taxon>
        <taxon>Spermatophyta</taxon>
        <taxon>Magnoliopsida</taxon>
        <taxon>Liliopsida</taxon>
        <taxon>Poales</taxon>
        <taxon>Poaceae</taxon>
        <taxon>BOP clade</taxon>
        <taxon>Oryzoideae</taxon>
        <taxon>Oryzeae</taxon>
        <taxon>Oryzinae</taxon>
        <taxon>Oryza</taxon>
        <taxon>Oryza sativa</taxon>
    </lineage>
</organism>